<dbReference type="SUPFAM" id="SSF53187">
    <property type="entry name" value="Zn-dependent exopeptidases"/>
    <property type="match status" value="1"/>
</dbReference>
<dbReference type="EMBL" id="JBHSBI010000025">
    <property type="protein sequence ID" value="MFC4013135.1"/>
    <property type="molecule type" value="Genomic_DNA"/>
</dbReference>
<sequence length="391" mass="41772">MLEPLAHIGRDPATGGYLRDAWSDADLELREWFAGEAARRGLDLREDRNGNLWAWWGDPSRRPGVVTGSHLDSVRQGGAFDGPLGVVSAFAALDILKNREIVPDRPLGVVCFTDEEGARFGVPCMGSRLLTGVLGSDRALGLTDDDGATLAEVMTRAGRRPYDVGRDDETLATVGTFVELHVEQGRALVDHDRPVGVASAIWPHGRWRFDFRGRADHAGTTRLADRDDPMLPFARVVLAAREAAERRGVVATVGKVRVSPGNANAIPGLVSAWLDVRGADERAVRELVAELARFSGGGPDVREESWTPTVDFDAALRDRLAKVVGGDTPAPVLPTGAGHDAGILAAAGVPSAMLFVRNPTGVSHSPDEHAERADCEAGVVALADVLEDLCR</sequence>
<dbReference type="InterPro" id="IPR002933">
    <property type="entry name" value="Peptidase_M20"/>
</dbReference>
<dbReference type="PIRSF" id="PIRSF001235">
    <property type="entry name" value="Amidase_carbamoylase"/>
    <property type="match status" value="1"/>
</dbReference>
<reference evidence="4" key="1">
    <citation type="journal article" date="2019" name="Int. J. Syst. Evol. Microbiol.">
        <title>The Global Catalogue of Microorganisms (GCM) 10K type strain sequencing project: providing services to taxonomists for standard genome sequencing and annotation.</title>
        <authorList>
            <consortium name="The Broad Institute Genomics Platform"/>
            <consortium name="The Broad Institute Genome Sequencing Center for Infectious Disease"/>
            <person name="Wu L."/>
            <person name="Ma J."/>
        </authorList>
    </citation>
    <scope>NUCLEOTIDE SEQUENCE [LARGE SCALE GENOMIC DNA]</scope>
    <source>
        <strain evidence="4">TBRC 1276</strain>
    </source>
</reference>
<evidence type="ECO:0000256" key="1">
    <source>
        <dbReference type="ARBA" id="ARBA00006153"/>
    </source>
</evidence>
<evidence type="ECO:0000313" key="3">
    <source>
        <dbReference type="EMBL" id="MFC4013135.1"/>
    </source>
</evidence>
<dbReference type="PANTHER" id="PTHR32494">
    <property type="entry name" value="ALLANTOATE DEIMINASE-RELATED"/>
    <property type="match status" value="1"/>
</dbReference>
<gene>
    <name evidence="3" type="ORF">ACFOY2_38320</name>
</gene>
<evidence type="ECO:0000313" key="4">
    <source>
        <dbReference type="Proteomes" id="UP001595851"/>
    </source>
</evidence>
<comment type="caution">
    <text evidence="3">The sequence shown here is derived from an EMBL/GenBank/DDBJ whole genome shotgun (WGS) entry which is preliminary data.</text>
</comment>
<comment type="similarity">
    <text evidence="1">Belongs to the peptidase M20 family.</text>
</comment>
<name>A0ABV8GJN9_9ACTN</name>
<dbReference type="Proteomes" id="UP001595851">
    <property type="component" value="Unassembled WGS sequence"/>
</dbReference>
<dbReference type="SUPFAM" id="SSF55031">
    <property type="entry name" value="Bacterial exopeptidase dimerisation domain"/>
    <property type="match status" value="1"/>
</dbReference>
<dbReference type="Pfam" id="PF01546">
    <property type="entry name" value="Peptidase_M20"/>
    <property type="match status" value="1"/>
</dbReference>
<dbReference type="NCBIfam" id="TIGR01879">
    <property type="entry name" value="hydantase"/>
    <property type="match status" value="1"/>
</dbReference>
<accession>A0ABV8GJN9</accession>
<keyword evidence="4" id="KW-1185">Reference proteome</keyword>
<dbReference type="PANTHER" id="PTHR32494:SF5">
    <property type="entry name" value="ALLANTOATE AMIDOHYDROLASE"/>
    <property type="match status" value="1"/>
</dbReference>
<dbReference type="InterPro" id="IPR010158">
    <property type="entry name" value="Amidase_Cbmase"/>
</dbReference>
<proteinExistence type="inferred from homology"/>
<protein>
    <submittedName>
        <fullName evidence="3">Allantoate amidohydrolase</fullName>
    </submittedName>
</protein>
<dbReference type="Gene3D" id="3.40.630.10">
    <property type="entry name" value="Zn peptidases"/>
    <property type="match status" value="1"/>
</dbReference>
<keyword evidence="2" id="KW-0378">Hydrolase</keyword>
<dbReference type="NCBIfam" id="NF006770">
    <property type="entry name" value="PRK09290.1-4"/>
    <property type="match status" value="1"/>
</dbReference>
<organism evidence="3 4">
    <name type="scientific">Nonomuraea purpurea</name>
    <dbReference type="NCBI Taxonomy" id="1849276"/>
    <lineage>
        <taxon>Bacteria</taxon>
        <taxon>Bacillati</taxon>
        <taxon>Actinomycetota</taxon>
        <taxon>Actinomycetes</taxon>
        <taxon>Streptosporangiales</taxon>
        <taxon>Streptosporangiaceae</taxon>
        <taxon>Nonomuraea</taxon>
    </lineage>
</organism>
<dbReference type="RefSeq" id="WP_379533008.1">
    <property type="nucleotide sequence ID" value="NZ_JBHSBI010000025.1"/>
</dbReference>
<dbReference type="Gene3D" id="3.30.70.360">
    <property type="match status" value="1"/>
</dbReference>
<evidence type="ECO:0000256" key="2">
    <source>
        <dbReference type="ARBA" id="ARBA00022801"/>
    </source>
</evidence>
<dbReference type="InterPro" id="IPR036264">
    <property type="entry name" value="Bact_exopeptidase_dim_dom"/>
</dbReference>